<dbReference type="Pfam" id="PF25033">
    <property type="entry name" value="VPS13_M"/>
    <property type="match status" value="1"/>
</dbReference>
<feature type="domain" description="VPS13-like middle region" evidence="3">
    <location>
        <begin position="2"/>
        <end position="150"/>
    </location>
</feature>
<organism evidence="4 5">
    <name type="scientific">Caerostris extrusa</name>
    <name type="common">Bark spider</name>
    <name type="synonym">Caerostris bankana</name>
    <dbReference type="NCBI Taxonomy" id="172846"/>
    <lineage>
        <taxon>Eukaryota</taxon>
        <taxon>Metazoa</taxon>
        <taxon>Ecdysozoa</taxon>
        <taxon>Arthropoda</taxon>
        <taxon>Chelicerata</taxon>
        <taxon>Arachnida</taxon>
        <taxon>Araneae</taxon>
        <taxon>Araneomorphae</taxon>
        <taxon>Entelegynae</taxon>
        <taxon>Araneoidea</taxon>
        <taxon>Araneidae</taxon>
        <taxon>Caerostris</taxon>
    </lineage>
</organism>
<protein>
    <submittedName>
        <fullName evidence="4">Vacuolar protein sorting-associated protein 13C</fullName>
    </submittedName>
</protein>
<evidence type="ECO:0000313" key="5">
    <source>
        <dbReference type="Proteomes" id="UP001054945"/>
    </source>
</evidence>
<gene>
    <name evidence="4" type="primary">Vps13c</name>
    <name evidence="4" type="ORF">CEXT_489691</name>
</gene>
<feature type="region of interest" description="Disordered" evidence="2">
    <location>
        <begin position="170"/>
        <end position="191"/>
    </location>
</feature>
<dbReference type="GO" id="GO:0045053">
    <property type="term" value="P:protein retention in Golgi apparatus"/>
    <property type="evidence" value="ECO:0007669"/>
    <property type="project" value="TreeGrafter"/>
</dbReference>
<dbReference type="InterPro" id="IPR056747">
    <property type="entry name" value="VPS13-like_M"/>
</dbReference>
<dbReference type="AlphaFoldDB" id="A0AAV4MBC3"/>
<name>A0AAV4MBC3_CAEEX</name>
<sequence length="197" mass="21682">MQKSKTCVSASLKDVIVFDPTENALYPKIISTVAGEVLDVKLTMFNNATEDENYFDMSAVDMSVSVSFGRMKIIFLNKFVSSLLFFLDHFQAAKDKVAEASAAAAEIAKQNMEEVYEKSVRILLNIVIEAPVIITPQNSLSDNTIIADLGVTLSKDDYNTVMSILSENLTETGDERQSPVTSVTAEPGDSKSIYQCW</sequence>
<evidence type="ECO:0000313" key="4">
    <source>
        <dbReference type="EMBL" id="GIX68711.1"/>
    </source>
</evidence>
<evidence type="ECO:0000256" key="1">
    <source>
        <dbReference type="ARBA" id="ARBA00006545"/>
    </source>
</evidence>
<dbReference type="PANTHER" id="PTHR16166">
    <property type="entry name" value="VACUOLAR PROTEIN SORTING-ASSOCIATED PROTEIN VPS13"/>
    <property type="match status" value="1"/>
</dbReference>
<dbReference type="GO" id="GO:0006623">
    <property type="term" value="P:protein targeting to vacuole"/>
    <property type="evidence" value="ECO:0007669"/>
    <property type="project" value="TreeGrafter"/>
</dbReference>
<dbReference type="PANTHER" id="PTHR16166:SF93">
    <property type="entry name" value="INTERMEMBRANE LIPID TRANSFER PROTEIN VPS13"/>
    <property type="match status" value="1"/>
</dbReference>
<dbReference type="Proteomes" id="UP001054945">
    <property type="component" value="Unassembled WGS sequence"/>
</dbReference>
<comment type="caution">
    <text evidence="4">The sequence shown here is derived from an EMBL/GenBank/DDBJ whole genome shotgun (WGS) entry which is preliminary data.</text>
</comment>
<dbReference type="EMBL" id="BPLR01019516">
    <property type="protein sequence ID" value="GIX68711.1"/>
    <property type="molecule type" value="Genomic_DNA"/>
</dbReference>
<keyword evidence="5" id="KW-1185">Reference proteome</keyword>
<evidence type="ECO:0000259" key="3">
    <source>
        <dbReference type="Pfam" id="PF25033"/>
    </source>
</evidence>
<dbReference type="InterPro" id="IPR026847">
    <property type="entry name" value="VPS13"/>
</dbReference>
<accession>A0AAV4MBC3</accession>
<comment type="similarity">
    <text evidence="1">Belongs to the VPS13 family.</text>
</comment>
<reference evidence="4 5" key="1">
    <citation type="submission" date="2021-06" db="EMBL/GenBank/DDBJ databases">
        <title>Caerostris extrusa draft genome.</title>
        <authorList>
            <person name="Kono N."/>
            <person name="Arakawa K."/>
        </authorList>
    </citation>
    <scope>NUCLEOTIDE SEQUENCE [LARGE SCALE GENOMIC DNA]</scope>
</reference>
<proteinExistence type="inferred from homology"/>
<evidence type="ECO:0000256" key="2">
    <source>
        <dbReference type="SAM" id="MobiDB-lite"/>
    </source>
</evidence>